<feature type="repeat" description="PPR" evidence="3">
    <location>
        <begin position="632"/>
        <end position="666"/>
    </location>
</feature>
<dbReference type="InterPro" id="IPR011990">
    <property type="entry name" value="TPR-like_helical_dom_sf"/>
</dbReference>
<name>A0A811RL78_9POAL</name>
<feature type="region of interest" description="Disordered" evidence="4">
    <location>
        <begin position="1051"/>
        <end position="1105"/>
    </location>
</feature>
<evidence type="ECO:0000313" key="5">
    <source>
        <dbReference type="EMBL" id="CAD6270647.1"/>
    </source>
</evidence>
<feature type="repeat" description="PPR" evidence="3">
    <location>
        <begin position="531"/>
        <end position="565"/>
    </location>
</feature>
<dbReference type="FunFam" id="1.25.40.10:FF:000780">
    <property type="entry name" value="Pentatricopeptide repeat-containing protein isoform A"/>
    <property type="match status" value="1"/>
</dbReference>
<dbReference type="InterPro" id="IPR009548">
    <property type="entry name" value="Prkrip1"/>
</dbReference>
<dbReference type="Pfam" id="PF01535">
    <property type="entry name" value="PPR"/>
    <property type="match status" value="7"/>
</dbReference>
<dbReference type="PANTHER" id="PTHR47926:SF406">
    <property type="entry name" value="REPEAT (PPR) SUPERFAMILY PROTEIN, PUTATIVE-RELATED"/>
    <property type="match status" value="1"/>
</dbReference>
<keyword evidence="2" id="KW-0809">Transit peptide</keyword>
<dbReference type="Pfam" id="PF20431">
    <property type="entry name" value="E_motif"/>
    <property type="match status" value="1"/>
</dbReference>
<dbReference type="InterPro" id="IPR046960">
    <property type="entry name" value="PPR_At4g14850-like_plant"/>
</dbReference>
<feature type="repeat" description="PPR" evidence="3">
    <location>
        <begin position="228"/>
        <end position="262"/>
    </location>
</feature>
<dbReference type="PROSITE" id="PS51375">
    <property type="entry name" value="PPR"/>
    <property type="match status" value="6"/>
</dbReference>
<dbReference type="AlphaFoldDB" id="A0A811RL78"/>
<sequence length="1105" mass="121555">MTATGQVTRSLSPGCPGRPTSAQAGFLATATFSHLYQLCASAGRSALATGQAAHARMLVSGFVPTTFVSNCLLQMYARCGGAAHTRVVFDAMPHRDTVSWNTMVTAYAHVCDTGTAASLLCAMPEPDVVSWNVLLSGYCQRGMFRDSVGLSMEMASRGVAPDRTTLAVLFKACGGLDDLALGVQIHALAVKTGLEMDVRTGSALVDMYGKCRSLEDALHFFHGMGERNSVSWGAAIAGCVQNEQYKWGLELFVQMQRLGLGVSQPAYASVFRSCAAITCLSTARQLHAHAIKNKFSSDRVVGTAIVDVYAKADSLVDARRAFFGLPNHTVETCNAMMVGLVRTGLGAEAMQLFQFMTRSGIGFDVVSLSGVFSACAEVKAYFQGLQVHCLAIKSGFDVDVCVRNAILDLYGKCKALVEAYLVFHEMEQRDSVSWNTIIAALEQNECYEDTIVHLNEMLRSGMEPDDFTYGSVLKACAGLQSLEYGSVVHGKAIKSGLGLDAFVSSTVVDMYCKCGMITEAQKLHDRIGGQELVSWNSIISGFSLNKQSEEAQKFFSEMLDMGVKPDHFTYATVLDTCANLATIELGKQIHGQIIKQEMLGDEYISSTLVDMYAKCGNMPDSLRMFEKAQKLDFVSWNAMICGYALHGQGFEALEMFERMQKANVVPNHATFVAVLRACSHVGLLDDGCWYFHLMTSRYKLEPQLEHFACMVDILGRSKGPQEALKFIRSMPLEADAVIWKTLLSICKIRQDVEVAETAASNVLRLDPDDSSVYILLSNVYAESGKWVDVSRTRRLMRQGRLKKEPGCSWIEVQSEMHGFLVGDKVHPRSREVYEMLNNLIGEMKLSGYEPASALFAKVDEEGSTSEQDDLVGVVGDLSVLCEDITPAEIVILHRTLRQKLEIFYMGMSCRASLLIVQQLGRQAGLHPAMSAPNGDSNMQQLVPIAPPGKASGGDSGKELVVVDPAGKSSGGVKLREDEEDLEMKLRRIMENVPVRVSNTSGSSAGSGSGDFHQYRQMRRREQDRLARMDADYQKRKETAEFELRREERLKAAEERTAKKHLKRQKKKQHKKEKRAKTSNNGAEEPNRVESSDDDEGSNDDDKSKQ</sequence>
<evidence type="ECO:0000313" key="6">
    <source>
        <dbReference type="Proteomes" id="UP000604825"/>
    </source>
</evidence>
<evidence type="ECO:0000256" key="4">
    <source>
        <dbReference type="SAM" id="MobiDB-lite"/>
    </source>
</evidence>
<reference evidence="5" key="1">
    <citation type="submission" date="2020-10" db="EMBL/GenBank/DDBJ databases">
        <authorList>
            <person name="Han B."/>
            <person name="Lu T."/>
            <person name="Zhao Q."/>
            <person name="Huang X."/>
            <person name="Zhao Y."/>
        </authorList>
    </citation>
    <scope>NUCLEOTIDE SEQUENCE</scope>
</reference>
<dbReference type="FunFam" id="1.25.40.10:FF:000643">
    <property type="entry name" value="Pentatricopeptide repeat-containing protein"/>
    <property type="match status" value="1"/>
</dbReference>
<protein>
    <recommendedName>
        <fullName evidence="7">Pentatricopeptide repeat-containing protein</fullName>
    </recommendedName>
</protein>
<dbReference type="Gene3D" id="1.25.40.10">
    <property type="entry name" value="Tetratricopeptide repeat domain"/>
    <property type="match status" value="7"/>
</dbReference>
<dbReference type="SUPFAM" id="SSF48452">
    <property type="entry name" value="TPR-like"/>
    <property type="match status" value="1"/>
</dbReference>
<evidence type="ECO:0000256" key="2">
    <source>
        <dbReference type="ARBA" id="ARBA00022946"/>
    </source>
</evidence>
<evidence type="ECO:0000256" key="1">
    <source>
        <dbReference type="ARBA" id="ARBA00022737"/>
    </source>
</evidence>
<evidence type="ECO:0000256" key="3">
    <source>
        <dbReference type="PROSITE-ProRule" id="PRU00708"/>
    </source>
</evidence>
<feature type="repeat" description="PPR" evidence="3">
    <location>
        <begin position="127"/>
        <end position="161"/>
    </location>
</feature>
<dbReference type="NCBIfam" id="TIGR00756">
    <property type="entry name" value="PPR"/>
    <property type="match status" value="4"/>
</dbReference>
<dbReference type="FunFam" id="1.25.40.10:FF:000670">
    <property type="entry name" value="Pentatricopeptide repeat-containing protein"/>
    <property type="match status" value="1"/>
</dbReference>
<dbReference type="InterPro" id="IPR002885">
    <property type="entry name" value="PPR_rpt"/>
</dbReference>
<keyword evidence="1" id="KW-0677">Repeat</keyword>
<dbReference type="PANTHER" id="PTHR47926">
    <property type="entry name" value="PENTATRICOPEPTIDE REPEAT-CONTAINING PROTEIN"/>
    <property type="match status" value="1"/>
</dbReference>
<feature type="region of interest" description="Disordered" evidence="4">
    <location>
        <begin position="992"/>
        <end position="1031"/>
    </location>
</feature>
<dbReference type="FunFam" id="1.25.40.10:FF:000366">
    <property type="entry name" value="Pentatricopeptide (PPR) repeat-containing protein"/>
    <property type="match status" value="1"/>
</dbReference>
<dbReference type="Proteomes" id="UP000604825">
    <property type="component" value="Unassembled WGS sequence"/>
</dbReference>
<feature type="compositionally biased region" description="Basic and acidic residues" evidence="4">
    <location>
        <begin position="1019"/>
        <end position="1031"/>
    </location>
</feature>
<feature type="repeat" description="PPR" evidence="3">
    <location>
        <begin position="430"/>
        <end position="464"/>
    </location>
</feature>
<dbReference type="Pfam" id="PF06658">
    <property type="entry name" value="DUF1168"/>
    <property type="match status" value="1"/>
</dbReference>
<dbReference type="InterPro" id="IPR046848">
    <property type="entry name" value="E_motif"/>
</dbReference>
<dbReference type="Pfam" id="PF20430">
    <property type="entry name" value="Eplus_motif"/>
    <property type="match status" value="1"/>
</dbReference>
<dbReference type="FunFam" id="1.25.40.10:FF:000031">
    <property type="entry name" value="Pentatricopeptide repeat-containing protein mitochondrial"/>
    <property type="match status" value="1"/>
</dbReference>
<dbReference type="GO" id="GO:0009451">
    <property type="term" value="P:RNA modification"/>
    <property type="evidence" value="ECO:0007669"/>
    <property type="project" value="InterPro"/>
</dbReference>
<feature type="compositionally biased region" description="Basic residues" evidence="4">
    <location>
        <begin position="1057"/>
        <end position="1076"/>
    </location>
</feature>
<organism evidence="5 6">
    <name type="scientific">Miscanthus lutarioriparius</name>
    <dbReference type="NCBI Taxonomy" id="422564"/>
    <lineage>
        <taxon>Eukaryota</taxon>
        <taxon>Viridiplantae</taxon>
        <taxon>Streptophyta</taxon>
        <taxon>Embryophyta</taxon>
        <taxon>Tracheophyta</taxon>
        <taxon>Spermatophyta</taxon>
        <taxon>Magnoliopsida</taxon>
        <taxon>Liliopsida</taxon>
        <taxon>Poales</taxon>
        <taxon>Poaceae</taxon>
        <taxon>PACMAD clade</taxon>
        <taxon>Panicoideae</taxon>
        <taxon>Andropogonodae</taxon>
        <taxon>Andropogoneae</taxon>
        <taxon>Saccharinae</taxon>
        <taxon>Miscanthus</taxon>
    </lineage>
</organism>
<comment type="caution">
    <text evidence="5">The sequence shown here is derived from an EMBL/GenBank/DDBJ whole genome shotgun (WGS) entry which is preliminary data.</text>
</comment>
<dbReference type="FunFam" id="1.25.40.10:FF:000669">
    <property type="entry name" value="Pentatricopeptide repeat-containing protein At4g33990"/>
    <property type="match status" value="1"/>
</dbReference>
<accession>A0A811RL78</accession>
<gene>
    <name evidence="5" type="ORF">NCGR_LOCUS53939</name>
</gene>
<evidence type="ECO:0008006" key="7">
    <source>
        <dbReference type="Google" id="ProtNLM"/>
    </source>
</evidence>
<proteinExistence type="predicted"/>
<keyword evidence="6" id="KW-1185">Reference proteome</keyword>
<dbReference type="Pfam" id="PF13041">
    <property type="entry name" value="PPR_2"/>
    <property type="match status" value="4"/>
</dbReference>
<feature type="repeat" description="PPR" evidence="3">
    <location>
        <begin position="329"/>
        <end position="363"/>
    </location>
</feature>
<dbReference type="InterPro" id="IPR046849">
    <property type="entry name" value="E2_motif"/>
</dbReference>
<dbReference type="EMBL" id="CAJGYO010000015">
    <property type="protein sequence ID" value="CAD6270647.1"/>
    <property type="molecule type" value="Genomic_DNA"/>
</dbReference>
<dbReference type="OrthoDB" id="185373at2759"/>
<dbReference type="GO" id="GO:0003725">
    <property type="term" value="F:double-stranded RNA binding"/>
    <property type="evidence" value="ECO:0007669"/>
    <property type="project" value="InterPro"/>
</dbReference>